<dbReference type="Gene3D" id="1.20.1560.10">
    <property type="entry name" value="ABC transporter type 1, transmembrane domain"/>
    <property type="match status" value="1"/>
</dbReference>
<dbReference type="SMART" id="SM00382">
    <property type="entry name" value="AAA"/>
    <property type="match status" value="1"/>
</dbReference>
<dbReference type="GO" id="GO:0005886">
    <property type="term" value="C:plasma membrane"/>
    <property type="evidence" value="ECO:0007669"/>
    <property type="project" value="UniProtKB-SubCell"/>
</dbReference>
<evidence type="ECO:0000313" key="12">
    <source>
        <dbReference type="EMBL" id="EFV01963.1"/>
    </source>
</evidence>
<dbReference type="Pfam" id="PF00664">
    <property type="entry name" value="ABC_membrane"/>
    <property type="match status" value="1"/>
</dbReference>
<dbReference type="InterPro" id="IPR017871">
    <property type="entry name" value="ABC_transporter-like_CS"/>
</dbReference>
<keyword evidence="7 9" id="KW-1133">Transmembrane helix</keyword>
<keyword evidence="2" id="KW-0813">Transport</keyword>
<dbReference type="CDD" id="cd07346">
    <property type="entry name" value="ABC_6TM_exporters"/>
    <property type="match status" value="1"/>
</dbReference>
<feature type="transmembrane region" description="Helical" evidence="9">
    <location>
        <begin position="250"/>
        <end position="270"/>
    </location>
</feature>
<keyword evidence="8 9" id="KW-0472">Membrane</keyword>
<dbReference type="Proteomes" id="UP000004754">
    <property type="component" value="Unassembled WGS sequence"/>
</dbReference>
<dbReference type="InterPro" id="IPR003439">
    <property type="entry name" value="ABC_transporter-like_ATP-bd"/>
</dbReference>
<dbReference type="AlphaFoldDB" id="E6MH73"/>
<keyword evidence="13" id="KW-1185">Reference proteome</keyword>
<dbReference type="STRING" id="887929.HMP0721_1358"/>
<evidence type="ECO:0000256" key="9">
    <source>
        <dbReference type="SAM" id="Phobius"/>
    </source>
</evidence>
<name>E6MH73_9FIRM</name>
<dbReference type="InterPro" id="IPR036640">
    <property type="entry name" value="ABC1_TM_sf"/>
</dbReference>
<reference evidence="12 13" key="1">
    <citation type="submission" date="2010-12" db="EMBL/GenBank/DDBJ databases">
        <authorList>
            <person name="Muzny D."/>
            <person name="Qin X."/>
            <person name="Deng J."/>
            <person name="Jiang H."/>
            <person name="Liu Y."/>
            <person name="Qu J."/>
            <person name="Song X.-Z."/>
            <person name="Zhang L."/>
            <person name="Thornton R."/>
            <person name="Coyle M."/>
            <person name="Francisco L."/>
            <person name="Jackson L."/>
            <person name="Javaid M."/>
            <person name="Korchina V."/>
            <person name="Kovar C."/>
            <person name="Mata R."/>
            <person name="Mathew T."/>
            <person name="Ngo R."/>
            <person name="Nguyen L."/>
            <person name="Nguyen N."/>
            <person name="Okwuonu G."/>
            <person name="Ongeri F."/>
            <person name="Pham C."/>
            <person name="Simmons D."/>
            <person name="Wilczek-Boney K."/>
            <person name="Hale W."/>
            <person name="Jakkamsetti A."/>
            <person name="Pham P."/>
            <person name="Ruth R."/>
            <person name="San Lucas F."/>
            <person name="Warren J."/>
            <person name="Zhang J."/>
            <person name="Zhao Z."/>
            <person name="Zhou C."/>
            <person name="Zhu D."/>
            <person name="Lee S."/>
            <person name="Bess C."/>
            <person name="Blankenburg K."/>
            <person name="Forbes L."/>
            <person name="Fu Q."/>
            <person name="Gubbala S."/>
            <person name="Hirani K."/>
            <person name="Jayaseelan J.C."/>
            <person name="Lara F."/>
            <person name="Munidasa M."/>
            <person name="Palculict T."/>
            <person name="Patil S."/>
            <person name="Pu L.-L."/>
            <person name="Saada N."/>
            <person name="Tang L."/>
            <person name="Weissenberger G."/>
            <person name="Zhu Y."/>
            <person name="Hemphill L."/>
            <person name="Shang Y."/>
            <person name="Youmans B."/>
            <person name="Ayvaz T."/>
            <person name="Ross M."/>
            <person name="Santibanez J."/>
            <person name="Aqrawi P."/>
            <person name="Gross S."/>
            <person name="Joshi V."/>
            <person name="Fowler G."/>
            <person name="Nazareth L."/>
            <person name="Reid J."/>
            <person name="Worley K."/>
            <person name="Petrosino J."/>
            <person name="Highlander S."/>
            <person name="Gibbs R."/>
        </authorList>
    </citation>
    <scope>NUCLEOTIDE SEQUENCE [LARGE SCALE GENOMIC DNA]</scope>
    <source>
        <strain evidence="12 13">ATCC 23263</strain>
    </source>
</reference>
<organism evidence="12 13">
    <name type="scientific">Pseudoramibacter alactolyticus ATCC 23263</name>
    <dbReference type="NCBI Taxonomy" id="887929"/>
    <lineage>
        <taxon>Bacteria</taxon>
        <taxon>Bacillati</taxon>
        <taxon>Bacillota</taxon>
        <taxon>Clostridia</taxon>
        <taxon>Eubacteriales</taxon>
        <taxon>Eubacteriaceae</taxon>
        <taxon>Pseudoramibacter</taxon>
    </lineage>
</organism>
<dbReference type="FunFam" id="3.40.50.300:FF:000221">
    <property type="entry name" value="Multidrug ABC transporter ATP-binding protein"/>
    <property type="match status" value="1"/>
</dbReference>
<dbReference type="InterPro" id="IPR003593">
    <property type="entry name" value="AAA+_ATPase"/>
</dbReference>
<feature type="domain" description="ABC transmembrane type-1" evidence="11">
    <location>
        <begin position="30"/>
        <end position="303"/>
    </location>
</feature>
<sequence length="579" mass="63378">MIDRIKRILRIAGRKKSALIAAVVFDVLKALCIGGSYVVLLLAMTALISGSFGRRKLLIDGGILGALLVLRYVFEYAVNSLQASAGYEMICDLRVKETKRLTKLPLGDFQNEGAGKLTAIFTNDMSYVEMYCISTLSGFIAGLTVVICTSAVMLIADWRLALCAMAGFVPAYFVYRAGRQKLIRDGGKRQAKSQNCIGRMLEYLSGMETIRAYRMTDRVFKEMDQGLRDYKDASAAYELGALPPMMWFQLFVRLGMALIFVCGLLFYFAGLTSLPVFLFFAIISASYYQPVEALLLDFGILNLMDISLDHIRELHDQAPLPEGENEVTESCELTAEAVAFAYDGSEAYALKDIHAVIPERAFTALVGPSGSGKTTLLLLLARFWDVAAGAVKIGGADVRDVFYAGLLKKLSVVFQDVYLFSGTIAENIRMGKPDATREEVVAAAKAACCHDFIAALPAGYDTPVGSGGSTLSGGEKQRISIARAILKDAPIILMDEALASIDPENAFAIQKGLDTLTKGKTVVMIAHTLSYIRFADQIVVMDGGKIAEIGTHDDLLTREGLYMDMWEKEHMMKSWTLHV</sequence>
<dbReference type="PANTHER" id="PTHR24221:SF397">
    <property type="entry name" value="ABC TRANSPORTER, ATP-BINDING TRANSMEMBRANE PROTEIN"/>
    <property type="match status" value="1"/>
</dbReference>
<evidence type="ECO:0000313" key="13">
    <source>
        <dbReference type="Proteomes" id="UP000004754"/>
    </source>
</evidence>
<keyword evidence="4 9" id="KW-0812">Transmembrane</keyword>
<dbReference type="InterPro" id="IPR011527">
    <property type="entry name" value="ABC1_TM_dom"/>
</dbReference>
<dbReference type="SUPFAM" id="SSF90123">
    <property type="entry name" value="ABC transporter transmembrane region"/>
    <property type="match status" value="1"/>
</dbReference>
<dbReference type="eggNOG" id="COG1132">
    <property type="taxonomic scope" value="Bacteria"/>
</dbReference>
<evidence type="ECO:0000256" key="1">
    <source>
        <dbReference type="ARBA" id="ARBA00004651"/>
    </source>
</evidence>
<dbReference type="InterPro" id="IPR027417">
    <property type="entry name" value="P-loop_NTPase"/>
</dbReference>
<evidence type="ECO:0000256" key="4">
    <source>
        <dbReference type="ARBA" id="ARBA00022692"/>
    </source>
</evidence>
<protein>
    <submittedName>
        <fullName evidence="12">Putative phage-associated protein, HI1409 family</fullName>
    </submittedName>
</protein>
<feature type="transmembrane region" description="Helical" evidence="9">
    <location>
        <begin position="158"/>
        <end position="175"/>
    </location>
</feature>
<accession>E6MH73</accession>
<proteinExistence type="predicted"/>
<dbReference type="Pfam" id="PF00005">
    <property type="entry name" value="ABC_tran"/>
    <property type="match status" value="1"/>
</dbReference>
<evidence type="ECO:0000256" key="7">
    <source>
        <dbReference type="ARBA" id="ARBA00022989"/>
    </source>
</evidence>
<feature type="transmembrane region" description="Helical" evidence="9">
    <location>
        <begin position="20"/>
        <end position="45"/>
    </location>
</feature>
<dbReference type="PROSITE" id="PS50929">
    <property type="entry name" value="ABC_TM1F"/>
    <property type="match status" value="1"/>
</dbReference>
<dbReference type="InterPro" id="IPR039421">
    <property type="entry name" value="Type_1_exporter"/>
</dbReference>
<comment type="subcellular location">
    <subcellularLocation>
        <location evidence="1">Cell membrane</location>
        <topology evidence="1">Multi-pass membrane protein</topology>
    </subcellularLocation>
</comment>
<evidence type="ECO:0000256" key="6">
    <source>
        <dbReference type="ARBA" id="ARBA00022840"/>
    </source>
</evidence>
<keyword evidence="3" id="KW-1003">Cell membrane</keyword>
<keyword evidence="5" id="KW-0547">Nucleotide-binding</keyword>
<dbReference type="RefSeq" id="WP_006598780.1">
    <property type="nucleotide sequence ID" value="NZ_GL622359.1"/>
</dbReference>
<evidence type="ECO:0000256" key="8">
    <source>
        <dbReference type="ARBA" id="ARBA00023136"/>
    </source>
</evidence>
<evidence type="ECO:0000259" key="10">
    <source>
        <dbReference type="PROSITE" id="PS50893"/>
    </source>
</evidence>
<feature type="domain" description="ABC transporter" evidence="10">
    <location>
        <begin position="333"/>
        <end position="568"/>
    </location>
</feature>
<evidence type="ECO:0000259" key="11">
    <source>
        <dbReference type="PROSITE" id="PS50929"/>
    </source>
</evidence>
<evidence type="ECO:0000256" key="3">
    <source>
        <dbReference type="ARBA" id="ARBA00022475"/>
    </source>
</evidence>
<feature type="transmembrane region" description="Helical" evidence="9">
    <location>
        <begin position="57"/>
        <end position="74"/>
    </location>
</feature>
<dbReference type="GO" id="GO:0034040">
    <property type="term" value="F:ATPase-coupled lipid transmembrane transporter activity"/>
    <property type="evidence" value="ECO:0007669"/>
    <property type="project" value="TreeGrafter"/>
</dbReference>
<dbReference type="Gene3D" id="3.40.50.300">
    <property type="entry name" value="P-loop containing nucleotide triphosphate hydrolases"/>
    <property type="match status" value="1"/>
</dbReference>
<dbReference type="HOGENOM" id="CLU_000604_84_9_9"/>
<keyword evidence="6" id="KW-0067">ATP-binding</keyword>
<evidence type="ECO:0000256" key="5">
    <source>
        <dbReference type="ARBA" id="ARBA00022741"/>
    </source>
</evidence>
<dbReference type="OrthoDB" id="9762778at2"/>
<dbReference type="GO" id="GO:0005524">
    <property type="term" value="F:ATP binding"/>
    <property type="evidence" value="ECO:0007669"/>
    <property type="project" value="UniProtKB-KW"/>
</dbReference>
<comment type="caution">
    <text evidence="12">The sequence shown here is derived from an EMBL/GenBank/DDBJ whole genome shotgun (WGS) entry which is preliminary data.</text>
</comment>
<dbReference type="PROSITE" id="PS50893">
    <property type="entry name" value="ABC_TRANSPORTER_2"/>
    <property type="match status" value="1"/>
</dbReference>
<dbReference type="EMBL" id="AEQN01000016">
    <property type="protein sequence ID" value="EFV01963.1"/>
    <property type="molecule type" value="Genomic_DNA"/>
</dbReference>
<dbReference type="GO" id="GO:0016887">
    <property type="term" value="F:ATP hydrolysis activity"/>
    <property type="evidence" value="ECO:0007669"/>
    <property type="project" value="InterPro"/>
</dbReference>
<gene>
    <name evidence="12" type="ORF">HMP0721_1358</name>
</gene>
<evidence type="ECO:0000256" key="2">
    <source>
        <dbReference type="ARBA" id="ARBA00022448"/>
    </source>
</evidence>
<dbReference type="PANTHER" id="PTHR24221">
    <property type="entry name" value="ATP-BINDING CASSETTE SUB-FAMILY B"/>
    <property type="match status" value="1"/>
</dbReference>
<feature type="transmembrane region" description="Helical" evidence="9">
    <location>
        <begin position="130"/>
        <end position="152"/>
    </location>
</feature>
<dbReference type="SUPFAM" id="SSF52540">
    <property type="entry name" value="P-loop containing nucleoside triphosphate hydrolases"/>
    <property type="match status" value="1"/>
</dbReference>
<dbReference type="PROSITE" id="PS00211">
    <property type="entry name" value="ABC_TRANSPORTER_1"/>
    <property type="match status" value="1"/>
</dbReference>
<dbReference type="GO" id="GO:0140359">
    <property type="term" value="F:ABC-type transporter activity"/>
    <property type="evidence" value="ECO:0007669"/>
    <property type="project" value="InterPro"/>
</dbReference>